<sequence>MLTEIANNPNLHLGGKLSSLRRVEACAAPMGQPTKTTLEQLGVGRVTRVWGLTELGLITGHDMMTYSTSESVGELHANFEGKVTDPNESTRIVERGAIGDIWIRSTSRSTGYYKNSEANIEVSGADGWFYTGDVGFVDEEGMWYIVDRKKDLIKANGNHVAPTELEAILLRHPDIVDVGIVGVAV</sequence>
<dbReference type="PANTHER" id="PTHR24096">
    <property type="entry name" value="LONG-CHAIN-FATTY-ACID--COA LIGASE"/>
    <property type="match status" value="1"/>
</dbReference>
<evidence type="ECO:0000313" key="4">
    <source>
        <dbReference type="EMBL" id="RAL59447.1"/>
    </source>
</evidence>
<accession>A0A395IGG2</accession>
<feature type="domain" description="AMP-dependent synthetase/ligase" evidence="3">
    <location>
        <begin position="15"/>
        <end position="113"/>
    </location>
</feature>
<dbReference type="InterPro" id="IPR045851">
    <property type="entry name" value="AMP-bd_C_sf"/>
</dbReference>
<evidence type="ECO:0000259" key="3">
    <source>
        <dbReference type="Pfam" id="PF00501"/>
    </source>
</evidence>
<dbReference type="PANTHER" id="PTHR24096:SF149">
    <property type="entry name" value="AMP-BINDING DOMAIN-CONTAINING PROTEIN-RELATED"/>
    <property type="match status" value="1"/>
</dbReference>
<comment type="caution">
    <text evidence="4">The sequence shown here is derived from an EMBL/GenBank/DDBJ whole genome shotgun (WGS) entry which is preliminary data.</text>
</comment>
<dbReference type="AlphaFoldDB" id="A0A395IGG2"/>
<dbReference type="Gene3D" id="3.30.300.30">
    <property type="match status" value="1"/>
</dbReference>
<dbReference type="GO" id="GO:0016405">
    <property type="term" value="F:CoA-ligase activity"/>
    <property type="evidence" value="ECO:0007669"/>
    <property type="project" value="TreeGrafter"/>
</dbReference>
<dbReference type="GO" id="GO:0019748">
    <property type="term" value="P:secondary metabolic process"/>
    <property type="evidence" value="ECO:0007669"/>
    <property type="project" value="TreeGrafter"/>
</dbReference>
<proteinExistence type="inferred from homology"/>
<dbReference type="InterPro" id="IPR042099">
    <property type="entry name" value="ANL_N_sf"/>
</dbReference>
<dbReference type="OrthoDB" id="6509636at2759"/>
<organism evidence="4 5">
    <name type="scientific">Monilinia fructigena</name>
    <dbReference type="NCBI Taxonomy" id="38457"/>
    <lineage>
        <taxon>Eukaryota</taxon>
        <taxon>Fungi</taxon>
        <taxon>Dikarya</taxon>
        <taxon>Ascomycota</taxon>
        <taxon>Pezizomycotina</taxon>
        <taxon>Leotiomycetes</taxon>
        <taxon>Helotiales</taxon>
        <taxon>Sclerotiniaceae</taxon>
        <taxon>Monilinia</taxon>
    </lineage>
</organism>
<dbReference type="EMBL" id="QKRW01000053">
    <property type="protein sequence ID" value="RAL59447.1"/>
    <property type="molecule type" value="Genomic_DNA"/>
</dbReference>
<reference evidence="4 5" key="1">
    <citation type="submission" date="2018-06" db="EMBL/GenBank/DDBJ databases">
        <title>Genome Sequence of the Brown Rot Fungal Pathogen Monilinia fructigena.</title>
        <authorList>
            <person name="Landi L."/>
            <person name="De Miccolis Angelini R.M."/>
            <person name="Pollastro S."/>
            <person name="Abate D."/>
            <person name="Faretra F."/>
            <person name="Romanazzi G."/>
        </authorList>
    </citation>
    <scope>NUCLEOTIDE SEQUENCE [LARGE SCALE GENOMIC DNA]</scope>
    <source>
        <strain evidence="4 5">Mfrg269</strain>
    </source>
</reference>
<dbReference type="Gene3D" id="3.40.50.12780">
    <property type="entry name" value="N-terminal domain of ligase-like"/>
    <property type="match status" value="1"/>
</dbReference>
<dbReference type="InterPro" id="IPR000873">
    <property type="entry name" value="AMP-dep_synth/lig_dom"/>
</dbReference>
<keyword evidence="2" id="KW-0436">Ligase</keyword>
<name>A0A395IGG2_9HELO</name>
<dbReference type="Pfam" id="PF00501">
    <property type="entry name" value="AMP-binding"/>
    <property type="match status" value="1"/>
</dbReference>
<evidence type="ECO:0000256" key="2">
    <source>
        <dbReference type="ARBA" id="ARBA00022598"/>
    </source>
</evidence>
<evidence type="ECO:0000313" key="5">
    <source>
        <dbReference type="Proteomes" id="UP000249056"/>
    </source>
</evidence>
<protein>
    <recommendedName>
        <fullName evidence="3">AMP-dependent synthetase/ligase domain-containing protein</fullName>
    </recommendedName>
</protein>
<dbReference type="Proteomes" id="UP000249056">
    <property type="component" value="Unassembled WGS sequence"/>
</dbReference>
<evidence type="ECO:0000256" key="1">
    <source>
        <dbReference type="ARBA" id="ARBA00006432"/>
    </source>
</evidence>
<comment type="similarity">
    <text evidence="1">Belongs to the ATP-dependent AMP-binding enzyme family.</text>
</comment>
<keyword evidence="5" id="KW-1185">Reference proteome</keyword>
<gene>
    <name evidence="4" type="ORF">DID88_006820</name>
</gene>
<dbReference type="SUPFAM" id="SSF56801">
    <property type="entry name" value="Acetyl-CoA synthetase-like"/>
    <property type="match status" value="1"/>
</dbReference>